<dbReference type="GO" id="GO:0005759">
    <property type="term" value="C:mitochondrial matrix"/>
    <property type="evidence" value="ECO:0007669"/>
    <property type="project" value="TreeGrafter"/>
</dbReference>
<name>A0A224YSI2_9ACAR</name>
<dbReference type="AlphaFoldDB" id="A0A224YSI2"/>
<protein>
    <submittedName>
        <fullName evidence="4">Leucine rich domain containing protein</fullName>
    </submittedName>
</protein>
<dbReference type="EMBL" id="GFPF01009422">
    <property type="protein sequence ID" value="MAA20568.1"/>
    <property type="molecule type" value="Transcribed_RNA"/>
</dbReference>
<dbReference type="GO" id="GO:0003723">
    <property type="term" value="F:RNA binding"/>
    <property type="evidence" value="ECO:0007669"/>
    <property type="project" value="TreeGrafter"/>
</dbReference>
<evidence type="ECO:0000259" key="3">
    <source>
        <dbReference type="PROSITE" id="PS51286"/>
    </source>
</evidence>
<dbReference type="Pfam" id="PF08373">
    <property type="entry name" value="RAP"/>
    <property type="match status" value="1"/>
</dbReference>
<evidence type="ECO:0000256" key="1">
    <source>
        <dbReference type="ARBA" id="ARBA00004173"/>
    </source>
</evidence>
<sequence>MSSAMSLTATTRCKVHLLNRAVWRQLGTRTATLRSGARTAATCRSYLHGLEQQCSRQTPFSRPLLRTYSTRRGPDNVTKSTIILQDGVSIEELPVLIKKATAESLLGNDQAANFDDHPKATREGASPKVSAIIQKCTSVKDVYVALRKADPKDLTPAIGVQALDKLLQVRDVGLDARPKRSKNAEPEGVSLVIGELCNLITAAGSTEVILDGLKCVVKHRYSEEDRKRYVDTFVQVILGRICDGTIKLPDLLEVTLLLVSCGSQYLGTVDHFWQTIVAQAVDMRKEDVLKLYSLLPYFKSSQSVVLRAVARNTTKNVLSLGSEDVAYILGVLTRLRLVPQSLLTSLTKWLNLNLHVVPEKEFAGMVRSLQDLRYLDANSTKAVERYVRIKGSGSNEETMDALASYCRAFRWRSEPVFNSASDFFVANHKAMSLPAAVNVVRALGYLNIVPKNAMEFFGSLEWLLRERFNQIPSNKLVDMLVACFYLQRYPLNFVKKVFSPHFLDKMNGSLEHNELRRTHQKLKFLDSALSLECKQYHGPYLPRDYSSKSVKRDGRLLRLMCSMQDDMEVILGGEGNFSFSVVQPRLPLSDMYIIDYVVQLNKQGKPIPADAVSGVDKRLAVIISLPEHYSMDSLHAMGHHATRMRLLRALGYSVVELKYEDVLKTRPASKERLNYLSTKILAPS</sequence>
<dbReference type="GO" id="GO:0000963">
    <property type="term" value="P:mitochondrial RNA processing"/>
    <property type="evidence" value="ECO:0007669"/>
    <property type="project" value="TreeGrafter"/>
</dbReference>
<dbReference type="Pfam" id="PF06743">
    <property type="entry name" value="FAST_1"/>
    <property type="match status" value="1"/>
</dbReference>
<dbReference type="SMART" id="SM00952">
    <property type="entry name" value="RAP"/>
    <property type="match status" value="1"/>
</dbReference>
<organism evidence="4">
    <name type="scientific">Rhipicephalus zambeziensis</name>
    <dbReference type="NCBI Taxonomy" id="60191"/>
    <lineage>
        <taxon>Eukaryota</taxon>
        <taxon>Metazoa</taxon>
        <taxon>Ecdysozoa</taxon>
        <taxon>Arthropoda</taxon>
        <taxon>Chelicerata</taxon>
        <taxon>Arachnida</taxon>
        <taxon>Acari</taxon>
        <taxon>Parasitiformes</taxon>
        <taxon>Ixodida</taxon>
        <taxon>Ixodoidea</taxon>
        <taxon>Ixodidae</taxon>
        <taxon>Rhipicephalinae</taxon>
        <taxon>Rhipicephalus</taxon>
        <taxon>Rhipicephalus</taxon>
    </lineage>
</organism>
<comment type="subcellular location">
    <subcellularLocation>
        <location evidence="1">Mitochondrion</location>
    </subcellularLocation>
</comment>
<proteinExistence type="predicted"/>
<feature type="domain" description="RAP" evidence="3">
    <location>
        <begin position="619"/>
        <end position="678"/>
    </location>
</feature>
<reference evidence="4" key="1">
    <citation type="journal article" date="2017" name="Parasit. Vectors">
        <title>Sialotranscriptomics of Rhipicephalus zambeziensis reveals intricate expression profiles of secretory proteins and suggests tight temporal transcriptional regulation during blood-feeding.</title>
        <authorList>
            <person name="de Castro M.H."/>
            <person name="de Klerk D."/>
            <person name="Pienaar R."/>
            <person name="Rees D.J.G."/>
            <person name="Mans B.J."/>
        </authorList>
    </citation>
    <scope>NUCLEOTIDE SEQUENCE</scope>
    <source>
        <tissue evidence="4">Salivary glands</tissue>
    </source>
</reference>
<dbReference type="Pfam" id="PF08368">
    <property type="entry name" value="FAST_2"/>
    <property type="match status" value="1"/>
</dbReference>
<dbReference type="InterPro" id="IPR010622">
    <property type="entry name" value="FAST_Leu-rich"/>
</dbReference>
<dbReference type="InterPro" id="IPR050870">
    <property type="entry name" value="FAST_kinase"/>
</dbReference>
<dbReference type="GO" id="GO:0044528">
    <property type="term" value="P:regulation of mitochondrial mRNA stability"/>
    <property type="evidence" value="ECO:0007669"/>
    <property type="project" value="InterPro"/>
</dbReference>
<evidence type="ECO:0000256" key="2">
    <source>
        <dbReference type="ARBA" id="ARBA00023128"/>
    </source>
</evidence>
<evidence type="ECO:0000313" key="4">
    <source>
        <dbReference type="EMBL" id="MAA20568.1"/>
    </source>
</evidence>
<keyword evidence="2" id="KW-0496">Mitochondrion</keyword>
<dbReference type="InterPro" id="IPR013579">
    <property type="entry name" value="FAST_2"/>
</dbReference>
<dbReference type="PROSITE" id="PS51286">
    <property type="entry name" value="RAP"/>
    <property type="match status" value="1"/>
</dbReference>
<dbReference type="GO" id="GO:0035770">
    <property type="term" value="C:ribonucleoprotein granule"/>
    <property type="evidence" value="ECO:0007669"/>
    <property type="project" value="TreeGrafter"/>
</dbReference>
<accession>A0A224YSI2</accession>
<dbReference type="PANTHER" id="PTHR21228">
    <property type="entry name" value="FAST LEU-RICH DOMAIN-CONTAINING"/>
    <property type="match status" value="1"/>
</dbReference>
<dbReference type="InterPro" id="IPR013584">
    <property type="entry name" value="RAP"/>
</dbReference>
<dbReference type="PANTHER" id="PTHR21228:SF40">
    <property type="entry name" value="LD45607P"/>
    <property type="match status" value="1"/>
</dbReference>